<dbReference type="CDD" id="cd12797">
    <property type="entry name" value="M23_peptidase"/>
    <property type="match status" value="1"/>
</dbReference>
<evidence type="ECO:0000256" key="4">
    <source>
        <dbReference type="ARBA" id="ARBA00022801"/>
    </source>
</evidence>
<accession>A0A850H1M5</accession>
<dbReference type="InterPro" id="IPR011055">
    <property type="entry name" value="Dup_hybrid_motif"/>
</dbReference>
<dbReference type="Proteomes" id="UP000561438">
    <property type="component" value="Unassembled WGS sequence"/>
</dbReference>
<gene>
    <name evidence="8" type="ORF">HUV48_05245</name>
</gene>
<dbReference type="InterPro" id="IPR016047">
    <property type="entry name" value="M23ase_b-sheet_dom"/>
</dbReference>
<proteinExistence type="predicted"/>
<dbReference type="FunFam" id="2.70.70.10:FF:000006">
    <property type="entry name" value="M23 family peptidase"/>
    <property type="match status" value="1"/>
</dbReference>
<comment type="cofactor">
    <cofactor evidence="1">
        <name>Zn(2+)</name>
        <dbReference type="ChEBI" id="CHEBI:29105"/>
    </cofactor>
</comment>
<dbReference type="EMBL" id="JABWGV010000002">
    <property type="protein sequence ID" value="NVD44420.1"/>
    <property type="molecule type" value="Genomic_DNA"/>
</dbReference>
<dbReference type="PANTHER" id="PTHR21666:SF288">
    <property type="entry name" value="CELL DIVISION PROTEIN YTFB"/>
    <property type="match status" value="1"/>
</dbReference>
<dbReference type="Gene3D" id="2.70.70.10">
    <property type="entry name" value="Glucose Permease (Domain IIA)"/>
    <property type="match status" value="1"/>
</dbReference>
<evidence type="ECO:0000256" key="2">
    <source>
        <dbReference type="ARBA" id="ARBA00022670"/>
    </source>
</evidence>
<dbReference type="GO" id="GO:0006508">
    <property type="term" value="P:proteolysis"/>
    <property type="evidence" value="ECO:0007669"/>
    <property type="project" value="UniProtKB-KW"/>
</dbReference>
<evidence type="ECO:0000313" key="8">
    <source>
        <dbReference type="EMBL" id="NVD44420.1"/>
    </source>
</evidence>
<dbReference type="Pfam" id="PF01551">
    <property type="entry name" value="Peptidase_M23"/>
    <property type="match status" value="1"/>
</dbReference>
<dbReference type="GO" id="GO:0004222">
    <property type="term" value="F:metalloendopeptidase activity"/>
    <property type="evidence" value="ECO:0007669"/>
    <property type="project" value="TreeGrafter"/>
</dbReference>
<protein>
    <submittedName>
        <fullName evidence="8">M23 family metallopeptidase</fullName>
    </submittedName>
</protein>
<keyword evidence="2" id="KW-0645">Protease</keyword>
<keyword evidence="4" id="KW-0378">Hydrolase</keyword>
<evidence type="ECO:0000313" key="9">
    <source>
        <dbReference type="Proteomes" id="UP000561438"/>
    </source>
</evidence>
<keyword evidence="6" id="KW-0482">Metalloprotease</keyword>
<reference evidence="8 9" key="1">
    <citation type="submission" date="2020-06" db="EMBL/GenBank/DDBJ databases">
        <title>Altererythrobacter sp. HHU K3-1.</title>
        <authorList>
            <person name="Zhang D."/>
            <person name="Xue H."/>
        </authorList>
    </citation>
    <scope>NUCLEOTIDE SEQUENCE [LARGE SCALE GENOMIC DNA]</scope>
    <source>
        <strain evidence="8 9">HHU K3-1</strain>
    </source>
</reference>
<comment type="caution">
    <text evidence="8">The sequence shown here is derived from an EMBL/GenBank/DDBJ whole genome shotgun (WGS) entry which is preliminary data.</text>
</comment>
<evidence type="ECO:0000256" key="3">
    <source>
        <dbReference type="ARBA" id="ARBA00022723"/>
    </source>
</evidence>
<keyword evidence="3" id="KW-0479">Metal-binding</keyword>
<dbReference type="SUPFAM" id="SSF51261">
    <property type="entry name" value="Duplicated hybrid motif"/>
    <property type="match status" value="1"/>
</dbReference>
<evidence type="ECO:0000256" key="5">
    <source>
        <dbReference type="ARBA" id="ARBA00022833"/>
    </source>
</evidence>
<evidence type="ECO:0000256" key="1">
    <source>
        <dbReference type="ARBA" id="ARBA00001947"/>
    </source>
</evidence>
<feature type="domain" description="M23ase beta-sheet core" evidence="7">
    <location>
        <begin position="243"/>
        <end position="337"/>
    </location>
</feature>
<organism evidence="8 9">
    <name type="scientific">Qipengyuania atrilutea</name>
    <dbReference type="NCBI Taxonomy" id="2744473"/>
    <lineage>
        <taxon>Bacteria</taxon>
        <taxon>Pseudomonadati</taxon>
        <taxon>Pseudomonadota</taxon>
        <taxon>Alphaproteobacteria</taxon>
        <taxon>Sphingomonadales</taxon>
        <taxon>Erythrobacteraceae</taxon>
        <taxon>Qipengyuania</taxon>
    </lineage>
</organism>
<evidence type="ECO:0000256" key="6">
    <source>
        <dbReference type="ARBA" id="ARBA00023049"/>
    </source>
</evidence>
<name>A0A850H1M5_9SPHN</name>
<sequence>MRSQGQVRFITVTSRFQMIAAAIVLAALLGWAVSLAMMGWTQYRAQADLASLSQREAKVTTAEERVEAYRDNIGEVAADLEKRQEFLENMVPTLPEDLVAEVSGAESTTEAARTVSKISAVLPEAAALARMEKRQLDFVEKLTHLADYRAERAETALRKLGLDPSAVLRKAEREAMGGPLERLSTASDGSIDPRFERMGLSLARMSALEQVLDGVPQVLPASIESISSGFGYRRDPFSGSGAMHNGLDFRGATGTPIRSAAEGKVTFVGRKGGYGKVVEISHGNGLMTRYAHMSRFAAKVGMRVDAGDVIGAIGSTGRSTGPHLHFEVRIHNRPVNPRPFLETAPHVLKEVRAVPGKPHEDA</sequence>
<dbReference type="GO" id="GO:0046872">
    <property type="term" value="F:metal ion binding"/>
    <property type="evidence" value="ECO:0007669"/>
    <property type="project" value="UniProtKB-KW"/>
</dbReference>
<evidence type="ECO:0000259" key="7">
    <source>
        <dbReference type="Pfam" id="PF01551"/>
    </source>
</evidence>
<dbReference type="PANTHER" id="PTHR21666">
    <property type="entry name" value="PEPTIDASE-RELATED"/>
    <property type="match status" value="1"/>
</dbReference>
<keyword evidence="9" id="KW-1185">Reference proteome</keyword>
<keyword evidence="5" id="KW-0862">Zinc</keyword>
<dbReference type="InterPro" id="IPR050570">
    <property type="entry name" value="Cell_wall_metabolism_enzyme"/>
</dbReference>
<dbReference type="AlphaFoldDB" id="A0A850H1M5"/>